<dbReference type="AlphaFoldDB" id="A0A8B6BS88"/>
<sequence>MQHNQEEIIMLTILIYGFTLCVLVLSDTPNSSDDVEVQLLDNQNAPLVATLDMSKANKRVKQFVSDTIEAKMKNIEDTVKSKQFVSDALEEKIKTIENTVKSKQFVSDALEAKMKTIEDTVKSNQFLSNAVEAKMKDLEVNLQSQMAYFERNLTDQLTEYINEIVGKIDGENEKCIRRPLDCKDVKTKKGNGIYKIYPNHAELGFDVYCDYEIDNGGWTVFQRRINGKTDFYRGWEAYENGFGDLEAEFWLGRYVLKLIILVMSNHCLPTHVRVSDLMSVCRRQSYP</sequence>
<dbReference type="GO" id="GO:0005615">
    <property type="term" value="C:extracellular space"/>
    <property type="evidence" value="ECO:0007669"/>
    <property type="project" value="TreeGrafter"/>
</dbReference>
<dbReference type="InterPro" id="IPR050373">
    <property type="entry name" value="Fibrinogen_C-term_domain"/>
</dbReference>
<keyword evidence="1" id="KW-0472">Membrane</keyword>
<organism evidence="3 4">
    <name type="scientific">Mytilus galloprovincialis</name>
    <name type="common">Mediterranean mussel</name>
    <dbReference type="NCBI Taxonomy" id="29158"/>
    <lineage>
        <taxon>Eukaryota</taxon>
        <taxon>Metazoa</taxon>
        <taxon>Spiralia</taxon>
        <taxon>Lophotrochozoa</taxon>
        <taxon>Mollusca</taxon>
        <taxon>Bivalvia</taxon>
        <taxon>Autobranchia</taxon>
        <taxon>Pteriomorphia</taxon>
        <taxon>Mytilida</taxon>
        <taxon>Mytiloidea</taxon>
        <taxon>Mytilidae</taxon>
        <taxon>Mytilinae</taxon>
        <taxon>Mytilus</taxon>
    </lineage>
</organism>
<keyword evidence="4" id="KW-1185">Reference proteome</keyword>
<dbReference type="InterPro" id="IPR014716">
    <property type="entry name" value="Fibrinogen_a/b/g_C_1"/>
</dbReference>
<dbReference type="NCBIfam" id="NF040941">
    <property type="entry name" value="GGGWT_bact"/>
    <property type="match status" value="1"/>
</dbReference>
<protein>
    <recommendedName>
        <fullName evidence="2">Fibrinogen C-terminal domain-containing protein</fullName>
    </recommendedName>
</protein>
<reference evidence="3" key="1">
    <citation type="submission" date="2018-11" db="EMBL/GenBank/DDBJ databases">
        <authorList>
            <person name="Alioto T."/>
            <person name="Alioto T."/>
        </authorList>
    </citation>
    <scope>NUCLEOTIDE SEQUENCE</scope>
</reference>
<dbReference type="EMBL" id="UYJE01000639">
    <property type="protein sequence ID" value="VDH94788.1"/>
    <property type="molecule type" value="Genomic_DNA"/>
</dbReference>
<accession>A0A8B6BS88</accession>
<evidence type="ECO:0000313" key="4">
    <source>
        <dbReference type="Proteomes" id="UP000596742"/>
    </source>
</evidence>
<proteinExistence type="predicted"/>
<keyword evidence="1" id="KW-0812">Transmembrane</keyword>
<dbReference type="SUPFAM" id="SSF56496">
    <property type="entry name" value="Fibrinogen C-terminal domain-like"/>
    <property type="match status" value="1"/>
</dbReference>
<dbReference type="PANTHER" id="PTHR19143">
    <property type="entry name" value="FIBRINOGEN/TENASCIN/ANGIOPOEITIN"/>
    <property type="match status" value="1"/>
</dbReference>
<feature type="transmembrane region" description="Helical" evidence="1">
    <location>
        <begin position="7"/>
        <end position="25"/>
    </location>
</feature>
<name>A0A8B6BS88_MYTGA</name>
<evidence type="ECO:0000259" key="2">
    <source>
        <dbReference type="PROSITE" id="PS51406"/>
    </source>
</evidence>
<evidence type="ECO:0000313" key="3">
    <source>
        <dbReference type="EMBL" id="VDH94788.1"/>
    </source>
</evidence>
<dbReference type="Proteomes" id="UP000596742">
    <property type="component" value="Unassembled WGS sequence"/>
</dbReference>
<dbReference type="InterPro" id="IPR036056">
    <property type="entry name" value="Fibrinogen-like_C"/>
</dbReference>
<dbReference type="PANTHER" id="PTHR19143:SF458">
    <property type="entry name" value="FIBRINOGEN C-TERMINAL DOMAIN-CONTAINING PROTEIN-RELATED"/>
    <property type="match status" value="1"/>
</dbReference>
<dbReference type="SMART" id="SM00186">
    <property type="entry name" value="FBG"/>
    <property type="match status" value="1"/>
</dbReference>
<gene>
    <name evidence="3" type="ORF">MGAL_10B049811</name>
</gene>
<dbReference type="Gene3D" id="3.90.215.10">
    <property type="entry name" value="Gamma Fibrinogen, chain A, domain 1"/>
    <property type="match status" value="1"/>
</dbReference>
<dbReference type="PROSITE" id="PS51406">
    <property type="entry name" value="FIBRINOGEN_C_2"/>
    <property type="match status" value="1"/>
</dbReference>
<evidence type="ECO:0000256" key="1">
    <source>
        <dbReference type="SAM" id="Phobius"/>
    </source>
</evidence>
<dbReference type="Pfam" id="PF00147">
    <property type="entry name" value="Fibrinogen_C"/>
    <property type="match status" value="1"/>
</dbReference>
<comment type="caution">
    <text evidence="3">The sequence shown here is derived from an EMBL/GenBank/DDBJ whole genome shotgun (WGS) entry which is preliminary data.</text>
</comment>
<dbReference type="InterPro" id="IPR002181">
    <property type="entry name" value="Fibrinogen_a/b/g_C_dom"/>
</dbReference>
<keyword evidence="1" id="KW-1133">Transmembrane helix</keyword>
<feature type="domain" description="Fibrinogen C-terminal" evidence="2">
    <location>
        <begin position="173"/>
        <end position="252"/>
    </location>
</feature>